<dbReference type="PANTHER" id="PTHR48109:SF1">
    <property type="entry name" value="DIHYDROOROTATE DEHYDROGENASE (FUMARATE)"/>
    <property type="match status" value="1"/>
</dbReference>
<comment type="pathway">
    <text evidence="2">Pyrimidine metabolism; UMP biosynthesis via de novo pathway.</text>
</comment>
<organism evidence="8 9">
    <name type="scientific">Phototrophicus methaneseepsis</name>
    <dbReference type="NCBI Taxonomy" id="2710758"/>
    <lineage>
        <taxon>Bacteria</taxon>
        <taxon>Bacillati</taxon>
        <taxon>Chloroflexota</taxon>
        <taxon>Candidatus Thermofontia</taxon>
        <taxon>Phototrophicales</taxon>
        <taxon>Phototrophicaceae</taxon>
        <taxon>Phototrophicus</taxon>
    </lineage>
</organism>
<evidence type="ECO:0000313" key="9">
    <source>
        <dbReference type="Proteomes" id="UP000594468"/>
    </source>
</evidence>
<gene>
    <name evidence="8" type="ORF">G4Y79_08290</name>
</gene>
<keyword evidence="4" id="KW-0288">FMN</keyword>
<keyword evidence="3" id="KW-0285">Flavoprotein</keyword>
<dbReference type="PROSITE" id="PS00912">
    <property type="entry name" value="DHODEHASE_2"/>
    <property type="match status" value="1"/>
</dbReference>
<dbReference type="Proteomes" id="UP000594468">
    <property type="component" value="Chromosome"/>
</dbReference>
<evidence type="ECO:0000259" key="7">
    <source>
        <dbReference type="Pfam" id="PF01180"/>
    </source>
</evidence>
<comment type="cofactor">
    <cofactor evidence="1">
        <name>FMN</name>
        <dbReference type="ChEBI" id="CHEBI:58210"/>
    </cofactor>
</comment>
<accession>A0A7S8IF56</accession>
<evidence type="ECO:0000256" key="3">
    <source>
        <dbReference type="ARBA" id="ARBA00022630"/>
    </source>
</evidence>
<evidence type="ECO:0000256" key="6">
    <source>
        <dbReference type="ARBA" id="ARBA00023002"/>
    </source>
</evidence>
<dbReference type="GO" id="GO:0004152">
    <property type="term" value="F:dihydroorotate dehydrogenase activity"/>
    <property type="evidence" value="ECO:0007669"/>
    <property type="project" value="InterPro"/>
</dbReference>
<dbReference type="InterPro" id="IPR005720">
    <property type="entry name" value="Dihydroorotate_DH_cat"/>
</dbReference>
<dbReference type="KEGG" id="pmet:G4Y79_08290"/>
<dbReference type="InterPro" id="IPR001295">
    <property type="entry name" value="Dihydroorotate_DH_CS"/>
</dbReference>
<dbReference type="GO" id="GO:0006207">
    <property type="term" value="P:'de novo' pyrimidine nucleobase biosynthetic process"/>
    <property type="evidence" value="ECO:0007669"/>
    <property type="project" value="InterPro"/>
</dbReference>
<protein>
    <recommendedName>
        <fullName evidence="7">Dihydroorotate dehydrogenase catalytic domain-containing protein</fullName>
    </recommendedName>
</protein>
<dbReference type="PIRSF" id="PIRSF000164">
    <property type="entry name" value="DHO_oxidase"/>
    <property type="match status" value="1"/>
</dbReference>
<dbReference type="GO" id="GO:0044205">
    <property type="term" value="P:'de novo' UMP biosynthetic process"/>
    <property type="evidence" value="ECO:0007669"/>
    <property type="project" value="UniProtKB-UniPathway"/>
</dbReference>
<dbReference type="SUPFAM" id="SSF51395">
    <property type="entry name" value="FMN-linked oxidoreductases"/>
    <property type="match status" value="1"/>
</dbReference>
<feature type="domain" description="Dihydroorotate dehydrogenase catalytic" evidence="7">
    <location>
        <begin position="15"/>
        <end position="271"/>
    </location>
</feature>
<dbReference type="EMBL" id="CP062983">
    <property type="protein sequence ID" value="QPC84360.1"/>
    <property type="molecule type" value="Genomic_DNA"/>
</dbReference>
<keyword evidence="9" id="KW-1185">Reference proteome</keyword>
<evidence type="ECO:0000256" key="1">
    <source>
        <dbReference type="ARBA" id="ARBA00001917"/>
    </source>
</evidence>
<name>A0A7S8IF56_9CHLR</name>
<dbReference type="Pfam" id="PF01180">
    <property type="entry name" value="DHO_dh"/>
    <property type="match status" value="1"/>
</dbReference>
<dbReference type="InterPro" id="IPR012135">
    <property type="entry name" value="Dihydroorotate_DH_1_2"/>
</dbReference>
<dbReference type="Gene3D" id="3.20.20.70">
    <property type="entry name" value="Aldolase class I"/>
    <property type="match status" value="1"/>
</dbReference>
<dbReference type="RefSeq" id="WP_195172423.1">
    <property type="nucleotide sequence ID" value="NZ_CP062983.1"/>
</dbReference>
<sequence length="301" mass="32488">MPTLITRPGKNALYLDSPVMPAAGTFGYGNTYRGLVDHSQLGAIVTNPVTYQPWSPAVGTRVVPLDAGVLMHTGLPNVGLKKVLREFDQVWASLPCPLILHLVATNEGEVRKAAEIIDHSESVAAIELGLPDDISAEEAQRYTVAAVRGALEKPVLVRLPLGDAFEIADAVSQAGAATLVVAAPPRGTARDLRSGQLIQGRIYGPLVKPIALHMVQVLHDRLKEMPIIGAGGIHSLGDARDYLEAGAVAVQVDAITWVQPNMLERIARDLSGHLVTRMWDAYPDEWNADMGDTEFRDRFSD</sequence>
<keyword evidence="6" id="KW-0560">Oxidoreductase</keyword>
<reference evidence="8 9" key="1">
    <citation type="submission" date="2020-02" db="EMBL/GenBank/DDBJ databases">
        <authorList>
            <person name="Zheng R.K."/>
            <person name="Sun C.M."/>
        </authorList>
    </citation>
    <scope>NUCLEOTIDE SEQUENCE [LARGE SCALE GENOMIC DNA]</scope>
    <source>
        <strain evidence="9">rifampicinis</strain>
    </source>
</reference>
<dbReference type="InterPro" id="IPR050074">
    <property type="entry name" value="DHO_dehydrogenase"/>
</dbReference>
<evidence type="ECO:0000313" key="8">
    <source>
        <dbReference type="EMBL" id="QPC84360.1"/>
    </source>
</evidence>
<dbReference type="PANTHER" id="PTHR48109">
    <property type="entry name" value="DIHYDROOROTATE DEHYDROGENASE (QUINONE), MITOCHONDRIAL-RELATED"/>
    <property type="match status" value="1"/>
</dbReference>
<evidence type="ECO:0000256" key="5">
    <source>
        <dbReference type="ARBA" id="ARBA00022975"/>
    </source>
</evidence>
<evidence type="ECO:0000256" key="4">
    <source>
        <dbReference type="ARBA" id="ARBA00022643"/>
    </source>
</evidence>
<dbReference type="Gene3D" id="2.30.26.10">
    <property type="entry name" value="Dihydroorotate Dehydrogenase A, chain A, domain 2"/>
    <property type="match status" value="1"/>
</dbReference>
<dbReference type="InterPro" id="IPR023359">
    <property type="entry name" value="Dihydro_DH_chainA_dom2"/>
</dbReference>
<dbReference type="AlphaFoldDB" id="A0A7S8IF56"/>
<dbReference type="UniPathway" id="UPA00070"/>
<evidence type="ECO:0000256" key="2">
    <source>
        <dbReference type="ARBA" id="ARBA00004725"/>
    </source>
</evidence>
<dbReference type="InterPro" id="IPR013785">
    <property type="entry name" value="Aldolase_TIM"/>
</dbReference>
<keyword evidence="5" id="KW-0665">Pyrimidine biosynthesis</keyword>
<proteinExistence type="predicted"/>
<dbReference type="GO" id="GO:0005737">
    <property type="term" value="C:cytoplasm"/>
    <property type="evidence" value="ECO:0007669"/>
    <property type="project" value="InterPro"/>
</dbReference>